<evidence type="ECO:0000256" key="1">
    <source>
        <dbReference type="ARBA" id="ARBA00006484"/>
    </source>
</evidence>
<gene>
    <name evidence="3" type="ORF">VPNG_08255</name>
</gene>
<dbReference type="CDD" id="cd05233">
    <property type="entry name" value="SDR_c"/>
    <property type="match status" value="1"/>
</dbReference>
<dbReference type="EMBL" id="LKEB01000055">
    <property type="protein sequence ID" value="ROW00890.1"/>
    <property type="molecule type" value="Genomic_DNA"/>
</dbReference>
<accession>A0A423WCB5</accession>
<evidence type="ECO:0008006" key="5">
    <source>
        <dbReference type="Google" id="ProtNLM"/>
    </source>
</evidence>
<dbReference type="STRING" id="1230097.A0A423WCB5"/>
<dbReference type="PANTHER" id="PTHR43669:SF3">
    <property type="entry name" value="ALCOHOL DEHYDROGENASE, PUTATIVE (AFU_ORTHOLOGUE AFUA_3G03445)-RELATED"/>
    <property type="match status" value="1"/>
</dbReference>
<dbReference type="OrthoDB" id="5336600at2759"/>
<dbReference type="InterPro" id="IPR036291">
    <property type="entry name" value="NAD(P)-bd_dom_sf"/>
</dbReference>
<evidence type="ECO:0000313" key="3">
    <source>
        <dbReference type="EMBL" id="ROW00890.1"/>
    </source>
</evidence>
<dbReference type="Gene3D" id="3.40.50.720">
    <property type="entry name" value="NAD(P)-binding Rossmann-like Domain"/>
    <property type="match status" value="1"/>
</dbReference>
<sequence length="231" mass="25252">MATTSKTLLVIGSGPGIGRAVTTLFASKRYDHVALIARRAEQLEVEKRTIFETVGSHVKVKTFAVDVTHTDALNKALDAADAELGKPESIFYNAARVLPSQLLSHDVKEIEYDLKITVSALYVVAQRYIPHLVELAKADKSAYPSFIVTSSMLPQQPLPFVFALSTVKAAQRTLVQCLNMTYAPEGVIVGLVNVAGQVSPEHETWNPTNIAAKAWDWVVGHKENPAFEVLI</sequence>
<comment type="similarity">
    <text evidence="1">Belongs to the short-chain dehydrogenases/reductases (SDR) family.</text>
</comment>
<dbReference type="AlphaFoldDB" id="A0A423WCB5"/>
<dbReference type="Pfam" id="PF00106">
    <property type="entry name" value="adh_short"/>
    <property type="match status" value="1"/>
</dbReference>
<comment type="caution">
    <text evidence="3">The sequence shown here is derived from an EMBL/GenBank/DDBJ whole genome shotgun (WGS) entry which is preliminary data.</text>
</comment>
<proteinExistence type="inferred from homology"/>
<reference evidence="3 4" key="1">
    <citation type="submission" date="2015-09" db="EMBL/GenBank/DDBJ databases">
        <title>Host preference determinants of Valsa canker pathogens revealed by comparative genomics.</title>
        <authorList>
            <person name="Yin Z."/>
            <person name="Huang L."/>
        </authorList>
    </citation>
    <scope>NUCLEOTIDE SEQUENCE [LARGE SCALE GENOMIC DNA]</scope>
    <source>
        <strain evidence="3 4">SXYLt</strain>
    </source>
</reference>
<dbReference type="InParanoid" id="A0A423WCB5"/>
<keyword evidence="4" id="KW-1185">Reference proteome</keyword>
<dbReference type="GO" id="GO:0016491">
    <property type="term" value="F:oxidoreductase activity"/>
    <property type="evidence" value="ECO:0007669"/>
    <property type="project" value="UniProtKB-KW"/>
</dbReference>
<dbReference type="InterPro" id="IPR002347">
    <property type="entry name" value="SDR_fam"/>
</dbReference>
<evidence type="ECO:0000256" key="2">
    <source>
        <dbReference type="ARBA" id="ARBA00023002"/>
    </source>
</evidence>
<name>A0A423WCB5_9PEZI</name>
<dbReference type="Proteomes" id="UP000285146">
    <property type="component" value="Unassembled WGS sequence"/>
</dbReference>
<evidence type="ECO:0000313" key="4">
    <source>
        <dbReference type="Proteomes" id="UP000285146"/>
    </source>
</evidence>
<organism evidence="3 4">
    <name type="scientific">Cytospora leucostoma</name>
    <dbReference type="NCBI Taxonomy" id="1230097"/>
    <lineage>
        <taxon>Eukaryota</taxon>
        <taxon>Fungi</taxon>
        <taxon>Dikarya</taxon>
        <taxon>Ascomycota</taxon>
        <taxon>Pezizomycotina</taxon>
        <taxon>Sordariomycetes</taxon>
        <taxon>Sordariomycetidae</taxon>
        <taxon>Diaporthales</taxon>
        <taxon>Cytosporaceae</taxon>
        <taxon>Cytospora</taxon>
    </lineage>
</organism>
<keyword evidence="2" id="KW-0560">Oxidoreductase</keyword>
<dbReference type="PANTHER" id="PTHR43669">
    <property type="entry name" value="5-KETO-D-GLUCONATE 5-REDUCTASE"/>
    <property type="match status" value="1"/>
</dbReference>
<protein>
    <recommendedName>
        <fullName evidence="5">Ketoreductase (KR) domain-containing protein</fullName>
    </recommendedName>
</protein>
<dbReference type="SUPFAM" id="SSF51735">
    <property type="entry name" value="NAD(P)-binding Rossmann-fold domains"/>
    <property type="match status" value="1"/>
</dbReference>